<feature type="compositionally biased region" description="Basic residues" evidence="39">
    <location>
        <begin position="1965"/>
        <end position="1974"/>
    </location>
</feature>
<dbReference type="InterPro" id="IPR001426">
    <property type="entry name" value="Tyr_kinase_rcpt_V_CS"/>
</dbReference>
<keyword evidence="6" id="KW-0488">Methylation</keyword>
<evidence type="ECO:0000256" key="4">
    <source>
        <dbReference type="ARBA" id="ARBA00011902"/>
    </source>
</evidence>
<feature type="compositionally biased region" description="Basic and acidic residues" evidence="39">
    <location>
        <begin position="277"/>
        <end position="287"/>
    </location>
</feature>
<dbReference type="Pfam" id="PF00041">
    <property type="entry name" value="fn3"/>
    <property type="match status" value="2"/>
</dbReference>
<feature type="compositionally biased region" description="Basic and acidic residues" evidence="39">
    <location>
        <begin position="2053"/>
        <end position="2083"/>
    </location>
</feature>
<dbReference type="CDD" id="cd00063">
    <property type="entry name" value="FN3"/>
    <property type="match status" value="1"/>
</dbReference>
<dbReference type="InterPro" id="IPR003961">
    <property type="entry name" value="FN3_dom"/>
</dbReference>
<keyword evidence="27" id="KW-0829">Tyrosine-protein kinase</keyword>
<dbReference type="SUPFAM" id="SSF49265">
    <property type="entry name" value="Fibronectin type III"/>
    <property type="match status" value="1"/>
</dbReference>
<evidence type="ECO:0000313" key="48">
    <source>
        <dbReference type="EMBL" id="KAG7323599.1"/>
    </source>
</evidence>
<feature type="compositionally biased region" description="Polar residues" evidence="39">
    <location>
        <begin position="903"/>
        <end position="912"/>
    </location>
</feature>
<dbReference type="CDD" id="cd12349">
    <property type="entry name" value="RRM2_SHARP"/>
    <property type="match status" value="1"/>
</dbReference>
<feature type="region of interest" description="Disordered" evidence="39">
    <location>
        <begin position="1378"/>
        <end position="1413"/>
    </location>
</feature>
<feature type="domain" description="RRM" evidence="42">
    <location>
        <begin position="384"/>
        <end position="462"/>
    </location>
</feature>
<feature type="domain" description="Eph LBD" evidence="47">
    <location>
        <begin position="3443"/>
        <end position="3617"/>
    </location>
</feature>
<feature type="compositionally biased region" description="Polar residues" evidence="39">
    <location>
        <begin position="2638"/>
        <end position="2649"/>
    </location>
</feature>
<dbReference type="PROSITE" id="PS50917">
    <property type="entry name" value="SPOC"/>
    <property type="match status" value="1"/>
</dbReference>
<evidence type="ECO:0000256" key="27">
    <source>
        <dbReference type="ARBA" id="ARBA00023137"/>
    </source>
</evidence>
<feature type="compositionally biased region" description="Basic and acidic residues" evidence="39">
    <location>
        <begin position="123"/>
        <end position="155"/>
    </location>
</feature>
<keyword evidence="20" id="KW-0130">Cell adhesion</keyword>
<keyword evidence="15 38" id="KW-0547">Nucleotide-binding</keyword>
<keyword evidence="26 40" id="KW-0472">Membrane</keyword>
<dbReference type="FunFam" id="2.10.50.10:FF:000001">
    <property type="entry name" value="Ephrin type-A receptor 5"/>
    <property type="match status" value="1"/>
</dbReference>
<dbReference type="GO" id="GO:0005886">
    <property type="term" value="C:plasma membrane"/>
    <property type="evidence" value="ECO:0007669"/>
    <property type="project" value="UniProtKB-SubCell"/>
</dbReference>
<evidence type="ECO:0000259" key="43">
    <source>
        <dbReference type="PROSITE" id="PS50105"/>
    </source>
</evidence>
<dbReference type="Gene3D" id="3.30.70.330">
    <property type="match status" value="4"/>
</dbReference>
<feature type="region of interest" description="Disordered" evidence="39">
    <location>
        <begin position="2204"/>
        <end position="2238"/>
    </location>
</feature>
<dbReference type="CDD" id="cd21543">
    <property type="entry name" value="SPOC_SHARP"/>
    <property type="match status" value="1"/>
</dbReference>
<keyword evidence="11" id="KW-0808">Transferase</keyword>
<dbReference type="Gene3D" id="2.40.290.10">
    <property type="match status" value="1"/>
</dbReference>
<keyword evidence="9" id="KW-0597">Phosphoprotein</keyword>
<evidence type="ECO:0000256" key="37">
    <source>
        <dbReference type="PROSITE-ProRule" id="PRU00176"/>
    </source>
</evidence>
<feature type="region of interest" description="Disordered" evidence="39">
    <location>
        <begin position="3180"/>
        <end position="3218"/>
    </location>
</feature>
<dbReference type="GO" id="GO:0007411">
    <property type="term" value="P:axon guidance"/>
    <property type="evidence" value="ECO:0007669"/>
    <property type="project" value="TreeGrafter"/>
</dbReference>
<feature type="compositionally biased region" description="Basic and acidic residues" evidence="39">
    <location>
        <begin position="1855"/>
        <end position="1869"/>
    </location>
</feature>
<keyword evidence="25" id="KW-0238">DNA-binding</keyword>
<keyword evidence="31" id="KW-0325">Glycoprotein</keyword>
<dbReference type="SUPFAM" id="SSF49785">
    <property type="entry name" value="Galactose-binding domain-like"/>
    <property type="match status" value="1"/>
</dbReference>
<dbReference type="CDD" id="cd12348">
    <property type="entry name" value="RRM1_SHARP"/>
    <property type="match status" value="1"/>
</dbReference>
<evidence type="ECO:0000259" key="44">
    <source>
        <dbReference type="PROSITE" id="PS50847"/>
    </source>
</evidence>
<evidence type="ECO:0000256" key="20">
    <source>
        <dbReference type="ARBA" id="ARBA00022889"/>
    </source>
</evidence>
<dbReference type="PANTHER" id="PTHR46877:SF20">
    <property type="entry name" value="RECEPTOR PROTEIN-TYROSINE KINASE"/>
    <property type="match status" value="1"/>
</dbReference>
<feature type="compositionally biased region" description="Low complexity" evidence="39">
    <location>
        <begin position="187"/>
        <end position="203"/>
    </location>
</feature>
<evidence type="ECO:0000256" key="2">
    <source>
        <dbReference type="ARBA" id="ARBA00004251"/>
    </source>
</evidence>
<feature type="compositionally biased region" description="Polar residues" evidence="39">
    <location>
        <begin position="2302"/>
        <end position="2317"/>
    </location>
</feature>
<dbReference type="Pfam" id="PF25599">
    <property type="entry name" value="Ephrin_CRD"/>
    <property type="match status" value="1"/>
</dbReference>
<feature type="region of interest" description="Disordered" evidence="39">
    <location>
        <begin position="2959"/>
        <end position="2979"/>
    </location>
</feature>
<dbReference type="SMART" id="SM00219">
    <property type="entry name" value="TyrKc"/>
    <property type="match status" value="1"/>
</dbReference>
<feature type="compositionally biased region" description="Polar residues" evidence="39">
    <location>
        <begin position="3108"/>
        <end position="3117"/>
    </location>
</feature>
<dbReference type="GO" id="GO:0003723">
    <property type="term" value="F:RNA binding"/>
    <property type="evidence" value="ECO:0007669"/>
    <property type="project" value="UniProtKB-UniRule"/>
</dbReference>
<evidence type="ECO:0000256" key="23">
    <source>
        <dbReference type="ARBA" id="ARBA00023015"/>
    </source>
</evidence>
<dbReference type="Gene3D" id="2.60.40.1770">
    <property type="entry name" value="ephrin a2 ectodomain"/>
    <property type="match status" value="1"/>
</dbReference>
<dbReference type="InterPro" id="IPR008979">
    <property type="entry name" value="Galactose-bd-like_sf"/>
</dbReference>
<dbReference type="InterPro" id="IPR000504">
    <property type="entry name" value="RRM_dom"/>
</dbReference>
<evidence type="ECO:0000256" key="1">
    <source>
        <dbReference type="ARBA" id="ARBA00004123"/>
    </source>
</evidence>
<keyword evidence="21" id="KW-0914">Notch signaling pathway</keyword>
<dbReference type="FunFam" id="3.30.70.330:FF:000088">
    <property type="entry name" value="msx2-interacting protein-like isoform X1"/>
    <property type="match status" value="1"/>
</dbReference>
<dbReference type="FunFam" id="3.30.70.330:FF:000150">
    <property type="entry name" value="msx2-interacting protein-like isoform X1"/>
    <property type="match status" value="1"/>
</dbReference>
<dbReference type="InterPro" id="IPR049095">
    <property type="entry name" value="MINT_MID"/>
</dbReference>
<feature type="compositionally biased region" description="Low complexity" evidence="39">
    <location>
        <begin position="3078"/>
        <end position="3097"/>
    </location>
</feature>
<feature type="compositionally biased region" description="Polar residues" evidence="39">
    <location>
        <begin position="2733"/>
        <end position="2762"/>
    </location>
</feature>
<evidence type="ECO:0000256" key="14">
    <source>
        <dbReference type="ARBA" id="ARBA00022737"/>
    </source>
</evidence>
<evidence type="ECO:0000256" key="36">
    <source>
        <dbReference type="ARBA" id="ARBA00078128"/>
    </source>
</evidence>
<feature type="compositionally biased region" description="Polar residues" evidence="39">
    <location>
        <begin position="2964"/>
        <end position="2979"/>
    </location>
</feature>
<dbReference type="Proteomes" id="UP000824219">
    <property type="component" value="Linkage Group LG15"/>
</dbReference>
<dbReference type="PROSITE" id="PS00109">
    <property type="entry name" value="PROTEIN_KINASE_TYR"/>
    <property type="match status" value="1"/>
</dbReference>
<dbReference type="Pfam" id="PF14575">
    <property type="entry name" value="EphA2_TM"/>
    <property type="match status" value="1"/>
</dbReference>
<dbReference type="Gene3D" id="2.60.40.10">
    <property type="entry name" value="Immunoglobulins"/>
    <property type="match status" value="2"/>
</dbReference>
<dbReference type="InterPro" id="IPR013783">
    <property type="entry name" value="Ig-like_fold"/>
</dbReference>
<keyword evidence="23" id="KW-0805">Transcription regulation</keyword>
<feature type="region of interest" description="Disordered" evidence="39">
    <location>
        <begin position="2119"/>
        <end position="2177"/>
    </location>
</feature>
<dbReference type="GO" id="GO:0007219">
    <property type="term" value="P:Notch signaling pathway"/>
    <property type="evidence" value="ECO:0007669"/>
    <property type="project" value="UniProtKB-KW"/>
</dbReference>
<dbReference type="InterPro" id="IPR000719">
    <property type="entry name" value="Prot_kinase_dom"/>
</dbReference>
<gene>
    <name evidence="48" type="ORF">KOW79_013301</name>
</gene>
<evidence type="ECO:0000256" key="28">
    <source>
        <dbReference type="ARBA" id="ARBA00023159"/>
    </source>
</evidence>
<dbReference type="InterPro" id="IPR001245">
    <property type="entry name" value="Ser-Thr/Tyr_kinase_cat_dom"/>
</dbReference>
<evidence type="ECO:0000259" key="41">
    <source>
        <dbReference type="PROSITE" id="PS50011"/>
    </source>
</evidence>
<sequence length="4394" mass="487639">MVRETRHLWVGNLPENVREEKIIEHFKRYGRVESVKVLPKRGSEGGVAAFVDFVDIKSAQKAHNTINKMGDRDLRTDYNEPGTIPSAARGLDDSLSIATRGRDVSGFTRGAGATVYGPPASLHSREGRYERRLDGASESRERTYDHNAYGHHERGSSSSSFDRQRHYDTEYYRDPRDRTLSGGGSGSASSSSASTGGASLVVTGGSGGTGTSSNAAGGSGGNAAGTGSGGSTSGGVSFYGSRCRSPGRFETTETRYEARARESYTLASVVHRDLYREERGRRGDRTYRHSRSRSPHTSQSHNVSPQRLTSPAARPPHSPNGSGSRSRSSSSDSASSTSSSGSGSESSSSSSDESPARSVQSAAVPAPSSQPLPPMDKDEPRKSFGIKVQNLPVRSTDTSLKDGLFHEFKKHGKVTSVQIHGASEERYGLVFFRQQEDQEKALSASKGKLFFGMQIDVTAWTGPETESENEFRPLDERIDEFHPKATRTLFIGNLEKTTSYHDLLNIFQRFGDIVDIDIKKVNGAPQYAFLQYCDIASVCKAIKKMDGEYLGSNRLKLGFGKSMPTTCVWLDGLASNITEQYLTRHFCRYGHVVKVVFDRLKGMALVLYNNIECAQAAVKETKGWKIGGNKIKVDFANHESQMAFYRSMQASGQDIRDFYDILSDRRDERRPLYHEFSNERACYENVRTPGTYAEELRRKYSARSREFYTEWDPYTADYYDPRYYDEPCEFRDYRDPYEQDIRKYSYMQRERNRDRERFETERERDHSRRTAEHNQSPTHPRRPSSPTASPVLTERLVNDSEHHIYSRSSERSGSCSSISPPRFEKPDRIRLERYSKSDKLEKERPLFEAERGSGGEKERRTGRKDKGEKDRTEKHKLRKLKLSSPGIPSSEADLEPDREASPDTAQRNSGKTLASEKESGKGRLDLPPCVVHLTRVKEKEGKFIDHAIVEKQRIKDASEHVNSPTPPPLADHKTMLHRIEIQSREVLKHGKMAKDKCLSSQVEIVDKESKIKGRKYLKAEPAFEKSNSDADRLAARKRRFEEETTRSNRMRRITQDEDDGRFGLKWLGSIRFSKGLDEDKKFAQLETPMRESRIGKKEGPLTISSTSDEPDSEMSKNLGHNIDLQLRELAEDETDPINNLDQRTRGFGAKDQQYLSLKVSDDRNLKIEQHLIDLKRHSTLQQIDALNSEERLLFDLDHSKSCRKQMEQNRRLHQQLQDCDNTDKTESTLSTDVQEFNHQVSGKPPLELSDVSPPLKRKRTEAFDYHFATNKECNYQGSRQLKDDSERNVTSALLDEDLPTDLLHMNADKAKNIPKPENNSHWDGFKCNNHNTVTGIDIFKAKKSLMGNEGLCWESKMKQDTLKEMSFPSTIVKRESIRKRPVHELEPGEVRSDSEDEDDDNDDDDYDDYTQMSPKLDSSLKRECEGNILDLKLSGSLEKNKFYEFALDKTITPDTKALLERAKSLSSSREDNWSFLGYDSRFTNFRNCTDKEKVEPTPRPIPSWYMKKKKIRSDSEGKIVDRKEEDPKREEQENGELFASRFLHSSIFEQDSRRLRHLECKDNDPEIGISREKATVTVEKAETIGTDLAQEPIVLFHNRFLELQQKKDKEQETHSSEKTIEADALEKITVLDEVQSPKEHDVVIGLKSISPSLSESVLSPTETFLRQNKSACPVIESSLLSVKDEKLEDTQIVSDQLTSPMNDIKATLAVSTPPLTNMEKTEVEPEEEIYEHKGTVVSTLTEEQNANVKPLTPGACIGNLEVESDPAECLSPIPVMLKDVQVPLKEEQAEEKTEYLDCNSQQNVESSLEMQLVVSEPEVEPTQPARKQTKNKKTKANPSALLPMLPTQPTSNEKPAIRKSERIDREKLKRASSPRGEATKTMSDSKNSSKSPVYATDLEQINDSSMSHGRTRQRRNVRSVYATPHEDEAQQQQGKDCAESSRSMRKRPDKESVQQDVLTPPVNTRRGRPPKTRKRVDDVSPLKVEQTNTPEADDTNIKESGKGGEMTKVVEGWRSPRSQKVQAIVRAGPSRKPAKTDKASEADISESLKSQVKAKDDTPSLEKTVKKSEPDLTDKPQMSEKSVKVKLPRLTRNTKTVPIDKSVNLKNLVIDLSGDTVKDALYSGDESSQHCQDPSKKSKTELSIKEDSGTAKDFKDVDDLSPDEREDALSDVEPPAGPEAVFLARQMELERAVENISNLAVEQQPTYKEPSCQPPVVLTPVAAEPDQPEVEKPANPASETELAAAIDSITAENSSADADGFHTSPTYTSLLPPSESLVLPTSNEVIEPETALVIKNVRDFEPSSSLTPDTKSSQPTVVTKCPPSEVPKKGGRPRLKTPKKYKGRKVSTNKKSDLIPHVVLEAELTAVKLPESIPEDMQTANPKTATSAAAATVVTVAAACKHDVASVVTLNTPKEAEQPAIDQPEPQESAFHSGTNSPSYLRSPEPLSEPVALALTPPSTCLNVMPSHSAKVPHTTPDWVTRTEEKVKPPIHKVAVVASAPTVVLGGHSANTANPPDTKASDIDPSSSTLRKILMEPKYVSALNSSSVPSMLLTTSINDPRISENENSPFIKSRVLEDRPSPVTPITPQMVPPQQPPPQHSENLNIYKEKMGNTVISSTATSVISRIPMPFDFDNTPRISLSNRSSGPTQPKHKYRFGMNDNNRYHGLSNSDEGRSSDNMPSNTGSGPGLRVNTSEGVMVLSYSGQKTEGPQRIVAKISQIPPASAVDIEFQQSVSKSHVKQEQLQPQPSTPKASQTPTAQGHTGAILSNHGFNIQPVISSIKKEGHVSDKSESSHIGSQGTPLKTFQHLSPSHQVLRYNQSMLQQHHIKKASAESVSVKADVKQSQSFKHSPVLSPHPSPLPGNHISSPTTPNDRLVCHPKHELHCPRTLASPFSKVCPPSASVGQGASGSNYVTNMHHSEQSVIMHPHNATQSVTIGQLSQGNVRMNTSPLVGINYGIRPDSLSSPTSGPPQRSTTPQPAIIRDRLLKQHASVGEVSGANENDVRHFHQGTRRTSVAQLHSDVVVMQPEYKAIHHAGLHLDHYNRDLRVLMPQQLTEHQGVLEAHKAQTPEPPSLSSPSHISSASSKSPSVKNPPMTLRDSPKTLEVTTSKSAHSPHSESRVIGHNPGSVISSQGVQRIHPGSPGSMPEFYREMHGFHSQLPGSSVIGINMANYGIAPSQSSQEGEHRSKAAHIASGGPLRETTINMPHVRHPGSMDMSHVHRIQGETTSPAYASPNSITPKSELSHSLQKGPQILSSGLMSLLPPAPSNMRPDIKPDSAGHPSVDMVQLLKKYPIVWQGHLALKNDSAAVQLHFVSGNNVLAHRSLPPSEGGPPLRIAQRMRLEASQLEGVARRMTLEDDYCLLLALPCGLDQDDVLIQTHALKTCFITYLQAKQAAGIINVPNPGSNQPAYVVQIFPPFPYPYAKHTNVARHFHFEDKEKVLLDMVESGGELGWLTWPDQNGWEIAQQAVNGTLLYSYFVCNVEAREQDNWLRTTFIQRHPTATRVFVEMRFLVRDCNSFNAHSLTCKETFNLYASEADADIGTSFRKGQFRKVATIAPDEISRVGNMRVNIETKVVENLSRKGFYLAFQDIGACVAIYSVRVYYKTCPATVKSLAAFPETVAVAGGENQALREVVGACVENAESEDQPRIYCTVDGEWVVPVGQCQCSPGYEAVDDTCQECKPDFFKASVSNEACEPCPKNTHPSGPAAVSCPCLEGFYRAPEDPMTSACSGLPSPPKTLTATTAQMAIGKLELSWSPPGDTGGRSDITYNVVCERCEGSVCLPCGDKVRYEPSNTDIKETSVIISELEPHLNYTFTVEARNGVSQLSSRRATSTISTALHYTDPPSVTGMRLVGRSSTSLSLSWSVSRRANPSTIRYKLMYCEKEKDEAKTGKTYTVLVLEKNIVEISHLSPSTVYLFQVQALSPESNVGSNSVEEEFSTLPEVGSTAVILGAVAGGGAILLIVLVVLLLRKRRKNSHTRQGPEDAYFSSSEQLKPLKTYVDPHTYEDPNTAVLKFASEIHPSHITKQKVIGAGEFGEVFRGILKVPGRKEAAVAIKTLKPGYTEKQRQDFLSEASIMGQFSHQNIIRLEGVVTKFKHAMIITEYMENGALDKYLRDHDGEMSSFQLVGMLRGIAAGMKYLSDMSYVHRDLAARNILVNSNLECKVSDFGLSRVLEDDPEGTYTTSGGKIPIRWTAPEAIAYRKFTSASDVWSFGIVMWEVMAFGERPYWDMSNHEVMKAINEAFRLPAPMDCPSAVYQLMLQCWLQDRSKRPRFQDILSLLDKLLKSPDSLKTIADFDPRVSIRLPSTSGSDGSPFRSVSEWLESIKMSQYSENFSMAGIVSMEQVLQMKSEDIRNIGVRLPGHLKRIAYSILGLKDQTSTLSVFAV</sequence>
<dbReference type="Pfam" id="PF07744">
    <property type="entry name" value="SPOC"/>
    <property type="match status" value="1"/>
</dbReference>
<dbReference type="InterPro" id="IPR035979">
    <property type="entry name" value="RBD_domain_sf"/>
</dbReference>
<dbReference type="InterPro" id="IPR011009">
    <property type="entry name" value="Kinase-like_dom_sf"/>
</dbReference>
<keyword evidence="22 40" id="KW-1133">Transmembrane helix</keyword>
<feature type="region of interest" description="Disordered" evidence="39">
    <location>
        <begin position="2784"/>
        <end position="2807"/>
    </location>
</feature>
<dbReference type="FunFam" id="2.40.290.10:FF:000002">
    <property type="entry name" value="Spen family transcriptional repressor"/>
    <property type="match status" value="1"/>
</dbReference>
<feature type="compositionally biased region" description="Acidic residues" evidence="39">
    <location>
        <begin position="2159"/>
        <end position="2170"/>
    </location>
</feature>
<feature type="compositionally biased region" description="Polar residues" evidence="39">
    <location>
        <begin position="2795"/>
        <end position="2807"/>
    </location>
</feature>
<evidence type="ECO:0000256" key="22">
    <source>
        <dbReference type="ARBA" id="ARBA00022989"/>
    </source>
</evidence>
<feature type="compositionally biased region" description="Polar residues" evidence="39">
    <location>
        <begin position="295"/>
        <end position="309"/>
    </location>
</feature>
<feature type="domain" description="Fibronectin type-III" evidence="45">
    <location>
        <begin position="3852"/>
        <end position="3949"/>
    </location>
</feature>
<dbReference type="Pfam" id="PF07714">
    <property type="entry name" value="PK_Tyr_Ser-Thr"/>
    <property type="match status" value="1"/>
</dbReference>
<dbReference type="OrthoDB" id="6407164at2759"/>
<feature type="compositionally biased region" description="Polar residues" evidence="39">
    <location>
        <begin position="3231"/>
        <end position="3262"/>
    </location>
</feature>
<keyword evidence="12 40" id="KW-0812">Transmembrane</keyword>
<feature type="compositionally biased region" description="Basic and acidic residues" evidence="39">
    <location>
        <begin position="1515"/>
        <end position="1532"/>
    </location>
</feature>
<evidence type="ECO:0000256" key="3">
    <source>
        <dbReference type="ARBA" id="ARBA00005387"/>
    </source>
</evidence>
<dbReference type="FunFam" id="1.10.510.10:FF:000019">
    <property type="entry name" value="Ephrin type-A receptor 5"/>
    <property type="match status" value="1"/>
</dbReference>
<feature type="compositionally biased region" description="Basic residues" evidence="39">
    <location>
        <begin position="2329"/>
        <end position="2348"/>
    </location>
</feature>
<dbReference type="CDD" id="cd12351">
    <property type="entry name" value="RRM4_SHARP"/>
    <property type="match status" value="1"/>
</dbReference>
<comment type="subcellular location">
    <subcellularLocation>
        <location evidence="2">Cell membrane</location>
        <topology evidence="2">Single-pass type I membrane protein</topology>
    </subcellularLocation>
    <subcellularLocation>
        <location evidence="1">Nucleus</location>
    </subcellularLocation>
</comment>
<protein>
    <recommendedName>
        <fullName evidence="34">Msx2-interacting protein</fullName>
        <ecNumber evidence="4">2.7.10.1</ecNumber>
    </recommendedName>
    <alternativeName>
        <fullName evidence="35">SMART/HDAC1-associated repressor protein</fullName>
    </alternativeName>
    <alternativeName>
        <fullName evidence="36">SPEN homolog</fullName>
    </alternativeName>
</protein>
<feature type="compositionally biased region" description="Basic and acidic residues" evidence="39">
    <location>
        <begin position="914"/>
        <end position="924"/>
    </location>
</feature>
<proteinExistence type="inferred from homology"/>
<evidence type="ECO:0000256" key="9">
    <source>
        <dbReference type="ARBA" id="ARBA00022553"/>
    </source>
</evidence>
<feature type="domain" description="Gram-positive cocci surface proteins LPxTG" evidence="44">
    <location>
        <begin position="3947"/>
        <end position="3987"/>
    </location>
</feature>
<evidence type="ECO:0000256" key="8">
    <source>
        <dbReference type="ARBA" id="ARBA00022525"/>
    </source>
</evidence>
<feature type="binding site" evidence="38">
    <location>
        <position position="4063"/>
    </location>
    <ligand>
        <name>ATP</name>
        <dbReference type="ChEBI" id="CHEBI:30616"/>
    </ligand>
</feature>
<dbReference type="InterPro" id="IPR036116">
    <property type="entry name" value="FN3_sf"/>
</dbReference>
<dbReference type="SMART" id="SM00220">
    <property type="entry name" value="S_TKc"/>
    <property type="match status" value="1"/>
</dbReference>
<evidence type="ECO:0000256" key="15">
    <source>
        <dbReference type="ARBA" id="ARBA00022741"/>
    </source>
</evidence>
<dbReference type="GO" id="GO:0007155">
    <property type="term" value="P:cell adhesion"/>
    <property type="evidence" value="ECO:0007669"/>
    <property type="project" value="UniProtKB-KW"/>
</dbReference>
<evidence type="ECO:0000256" key="39">
    <source>
        <dbReference type="SAM" id="MobiDB-lite"/>
    </source>
</evidence>
<dbReference type="GO" id="GO:0005005">
    <property type="term" value="F:transmembrane-ephrin receptor activity"/>
    <property type="evidence" value="ECO:0007669"/>
    <property type="project" value="TreeGrafter"/>
</dbReference>
<dbReference type="InterPro" id="IPR001660">
    <property type="entry name" value="SAM"/>
</dbReference>
<dbReference type="InterPro" id="IPR027936">
    <property type="entry name" value="Eph_TM"/>
</dbReference>
<reference evidence="48 49" key="1">
    <citation type="submission" date="2021-06" db="EMBL/GenBank/DDBJ databases">
        <title>Chromosome-level genome assembly of the red-tail catfish (Hemibagrus wyckioides).</title>
        <authorList>
            <person name="Shao F."/>
        </authorList>
    </citation>
    <scope>NUCLEOTIDE SEQUENCE [LARGE SCALE GENOMIC DNA]</scope>
    <source>
        <strain evidence="48">EC202008001</strain>
        <tissue evidence="48">Blood</tissue>
    </source>
</reference>
<feature type="region of interest" description="Disordered" evidence="39">
    <location>
        <begin position="2302"/>
        <end position="2348"/>
    </location>
</feature>
<feature type="compositionally biased region" description="Polar residues" evidence="39">
    <location>
        <begin position="1880"/>
        <end position="1891"/>
    </location>
</feature>
<dbReference type="InterPro" id="IPR012921">
    <property type="entry name" value="SPOC_C"/>
</dbReference>
<dbReference type="FunFam" id="1.10.150.50:FF:000029">
    <property type="entry name" value="Ephrin type-A receptor 1"/>
    <property type="match status" value="1"/>
</dbReference>
<feature type="region of interest" description="Disordered" evidence="39">
    <location>
        <begin position="2638"/>
        <end position="2693"/>
    </location>
</feature>
<evidence type="ECO:0000256" key="12">
    <source>
        <dbReference type="ARBA" id="ARBA00022692"/>
    </source>
</evidence>
<feature type="compositionally biased region" description="Basic and acidic residues" evidence="39">
    <location>
        <begin position="2784"/>
        <end position="2794"/>
    </location>
</feature>
<evidence type="ECO:0000259" key="46">
    <source>
        <dbReference type="PROSITE" id="PS50917"/>
    </source>
</evidence>
<feature type="compositionally biased region" description="Low complexity" evidence="39">
    <location>
        <begin position="319"/>
        <end position="367"/>
    </location>
</feature>
<dbReference type="InterPro" id="IPR001090">
    <property type="entry name" value="Ephrin_rcpt_lig-bd_dom"/>
</dbReference>
<feature type="region of interest" description="Disordered" evidence="39">
    <location>
        <begin position="277"/>
        <end position="387"/>
    </location>
</feature>
<feature type="compositionally biased region" description="Gly residues" evidence="39">
    <location>
        <begin position="217"/>
        <end position="233"/>
    </location>
</feature>
<feature type="transmembrane region" description="Helical" evidence="40">
    <location>
        <begin position="3954"/>
        <end position="3976"/>
    </location>
</feature>
<feature type="domain" description="Protein kinase" evidence="41">
    <location>
        <begin position="4031"/>
        <end position="4292"/>
    </location>
</feature>
<dbReference type="CDD" id="cd12350">
    <property type="entry name" value="RRM3_SHARP"/>
    <property type="match status" value="1"/>
</dbReference>
<comment type="catalytic activity">
    <reaction evidence="33">
        <text>L-tyrosyl-[protein] + ATP = O-phospho-L-tyrosyl-[protein] + ADP + H(+)</text>
        <dbReference type="Rhea" id="RHEA:10596"/>
        <dbReference type="Rhea" id="RHEA-COMP:10136"/>
        <dbReference type="Rhea" id="RHEA-COMP:20101"/>
        <dbReference type="ChEBI" id="CHEBI:15378"/>
        <dbReference type="ChEBI" id="CHEBI:30616"/>
        <dbReference type="ChEBI" id="CHEBI:46858"/>
        <dbReference type="ChEBI" id="CHEBI:61978"/>
        <dbReference type="ChEBI" id="CHEBI:456216"/>
        <dbReference type="EC" id="2.7.10.1"/>
    </reaction>
</comment>
<feature type="compositionally biased region" description="Basic and acidic residues" evidence="39">
    <location>
        <begin position="162"/>
        <end position="179"/>
    </location>
</feature>
<dbReference type="Pfam" id="PF20810">
    <property type="entry name" value="MINT_RID"/>
    <property type="match status" value="1"/>
</dbReference>
<dbReference type="Gene3D" id="1.10.150.50">
    <property type="entry name" value="Transcription Factor, Ets-1"/>
    <property type="match status" value="1"/>
</dbReference>
<feature type="region of interest" description="Disordered" evidence="39">
    <location>
        <begin position="107"/>
        <end position="233"/>
    </location>
</feature>
<dbReference type="GO" id="GO:0005634">
    <property type="term" value="C:nucleus"/>
    <property type="evidence" value="ECO:0007669"/>
    <property type="project" value="UniProtKB-SubCell"/>
</dbReference>
<name>A0A9D3SLG9_9TELE</name>
<dbReference type="SMART" id="SM00360">
    <property type="entry name" value="RRM"/>
    <property type="match status" value="4"/>
</dbReference>
<keyword evidence="13" id="KW-0732">Signal</keyword>
<dbReference type="PROSITE" id="PS50847">
    <property type="entry name" value="GRAM_POS_ANCHORING"/>
    <property type="match status" value="1"/>
</dbReference>
<evidence type="ECO:0000256" key="13">
    <source>
        <dbReference type="ARBA" id="ARBA00022729"/>
    </source>
</evidence>
<dbReference type="InterPro" id="IPR034175">
    <property type="entry name" value="SHARP_RRM4"/>
</dbReference>
<dbReference type="InterPro" id="IPR034172">
    <property type="entry name" value="SHARP_RRM1"/>
</dbReference>
<accession>A0A9D3SLG9</accession>
<keyword evidence="10" id="KW-0037">Angiogenesis</keyword>
<dbReference type="Gene3D" id="2.10.50.10">
    <property type="entry name" value="Tumor Necrosis Factor Receptor, subunit A, domain 2"/>
    <property type="match status" value="1"/>
</dbReference>
<feature type="compositionally biased region" description="Basic and acidic residues" evidence="39">
    <location>
        <begin position="1090"/>
        <end position="1099"/>
    </location>
</feature>
<keyword evidence="17 38" id="KW-0067">ATP-binding</keyword>
<evidence type="ECO:0000256" key="21">
    <source>
        <dbReference type="ARBA" id="ARBA00022976"/>
    </source>
</evidence>
<feature type="region of interest" description="Disordered" evidence="39">
    <location>
        <begin position="1515"/>
        <end position="1536"/>
    </location>
</feature>
<feature type="compositionally biased region" description="Acidic residues" evidence="39">
    <location>
        <begin position="1394"/>
        <end position="1408"/>
    </location>
</feature>
<keyword evidence="32" id="KW-0539">Nucleus</keyword>
<dbReference type="InterPro" id="IPR013761">
    <property type="entry name" value="SAM/pointed_sf"/>
</dbReference>
<dbReference type="SMART" id="SM00615">
    <property type="entry name" value="EPH_lbd"/>
    <property type="match status" value="1"/>
</dbReference>
<evidence type="ECO:0000256" key="7">
    <source>
        <dbReference type="ARBA" id="ARBA00022491"/>
    </source>
</evidence>
<evidence type="ECO:0000256" key="26">
    <source>
        <dbReference type="ARBA" id="ARBA00023136"/>
    </source>
</evidence>
<dbReference type="PRINTS" id="PR00109">
    <property type="entry name" value="TYRKINASE"/>
</dbReference>
<dbReference type="InterPro" id="IPR049093">
    <property type="entry name" value="MINT_RID"/>
</dbReference>
<evidence type="ECO:0000256" key="16">
    <source>
        <dbReference type="ARBA" id="ARBA00022777"/>
    </source>
</evidence>
<dbReference type="SUPFAM" id="SSF54928">
    <property type="entry name" value="RNA-binding domain, RBD"/>
    <property type="match status" value="2"/>
</dbReference>
<dbReference type="InterPro" id="IPR034173">
    <property type="entry name" value="SHARP_RRM2"/>
</dbReference>
<dbReference type="InterPro" id="IPR019931">
    <property type="entry name" value="LPXTG_anchor"/>
</dbReference>
<dbReference type="FunFam" id="2.60.40.10:FF:000059">
    <property type="entry name" value="Ephrin type-A receptor 6"/>
    <property type="match status" value="1"/>
</dbReference>
<dbReference type="PROSITE" id="PS00107">
    <property type="entry name" value="PROTEIN_KINASE_ATP"/>
    <property type="match status" value="1"/>
</dbReference>
<dbReference type="Pfam" id="PF00076">
    <property type="entry name" value="RRM_1"/>
    <property type="match status" value="3"/>
</dbReference>
<feature type="domain" description="Fibronectin type-III" evidence="45">
    <location>
        <begin position="3741"/>
        <end position="3846"/>
    </location>
</feature>
<evidence type="ECO:0000256" key="31">
    <source>
        <dbReference type="ARBA" id="ARBA00023180"/>
    </source>
</evidence>
<dbReference type="Gene3D" id="1.10.510.10">
    <property type="entry name" value="Transferase(Phosphotransferase) domain 1"/>
    <property type="match status" value="1"/>
</dbReference>
<dbReference type="PROSITE" id="PS51550">
    <property type="entry name" value="EPH_LBD"/>
    <property type="match status" value="1"/>
</dbReference>
<feature type="domain" description="RRM" evidence="42">
    <location>
        <begin position="6"/>
        <end position="81"/>
    </location>
</feature>
<evidence type="ECO:0000313" key="49">
    <source>
        <dbReference type="Proteomes" id="UP000824219"/>
    </source>
</evidence>
<evidence type="ECO:0000256" key="10">
    <source>
        <dbReference type="ARBA" id="ARBA00022657"/>
    </source>
</evidence>
<feature type="compositionally biased region" description="Basic and acidic residues" evidence="39">
    <location>
        <begin position="1382"/>
        <end position="1393"/>
    </location>
</feature>
<evidence type="ECO:0000256" key="38">
    <source>
        <dbReference type="PROSITE-ProRule" id="PRU10141"/>
    </source>
</evidence>
<dbReference type="GO" id="GO:0005524">
    <property type="term" value="F:ATP binding"/>
    <property type="evidence" value="ECO:0007669"/>
    <property type="project" value="UniProtKB-UniRule"/>
</dbReference>
<dbReference type="GO" id="GO:0001525">
    <property type="term" value="P:angiogenesis"/>
    <property type="evidence" value="ECO:0007669"/>
    <property type="project" value="UniProtKB-KW"/>
</dbReference>
<dbReference type="EC" id="2.7.10.1" evidence="4"/>
<evidence type="ECO:0000256" key="33">
    <source>
        <dbReference type="ARBA" id="ARBA00051243"/>
    </source>
</evidence>
<evidence type="ECO:0000256" key="35">
    <source>
        <dbReference type="ARBA" id="ARBA00075118"/>
    </source>
</evidence>
<evidence type="ECO:0000256" key="40">
    <source>
        <dbReference type="SAM" id="Phobius"/>
    </source>
</evidence>
<evidence type="ECO:0000256" key="11">
    <source>
        <dbReference type="ARBA" id="ARBA00022679"/>
    </source>
</evidence>
<feature type="domain" description="RRM" evidence="42">
    <location>
        <begin position="566"/>
        <end position="638"/>
    </location>
</feature>
<dbReference type="InterPro" id="IPR008266">
    <property type="entry name" value="Tyr_kinase_AS"/>
</dbReference>
<evidence type="ECO:0000256" key="30">
    <source>
        <dbReference type="ARBA" id="ARBA00023170"/>
    </source>
</evidence>
<dbReference type="Gene3D" id="2.60.120.260">
    <property type="entry name" value="Galactose-binding domain-like"/>
    <property type="match status" value="1"/>
</dbReference>
<dbReference type="PANTHER" id="PTHR46877">
    <property type="entry name" value="EPH RECEPTOR A5"/>
    <property type="match status" value="1"/>
</dbReference>
<dbReference type="PROSITE" id="PS50011">
    <property type="entry name" value="PROTEIN_KINASE_DOM"/>
    <property type="match status" value="1"/>
</dbReference>
<feature type="compositionally biased region" description="Polar residues" evidence="39">
    <location>
        <begin position="2430"/>
        <end position="2440"/>
    </location>
</feature>
<feature type="compositionally biased region" description="Basic and acidic residues" evidence="39">
    <location>
        <begin position="822"/>
        <end position="873"/>
    </location>
</feature>
<evidence type="ECO:0000256" key="19">
    <source>
        <dbReference type="ARBA" id="ARBA00022884"/>
    </source>
</evidence>
<dbReference type="GO" id="GO:0030425">
    <property type="term" value="C:dendrite"/>
    <property type="evidence" value="ECO:0007669"/>
    <property type="project" value="TreeGrafter"/>
</dbReference>
<feature type="region of interest" description="Disordered" evidence="39">
    <location>
        <begin position="2416"/>
        <end position="2446"/>
    </location>
</feature>
<keyword evidence="24" id="KW-0175">Coiled coil</keyword>
<keyword evidence="18" id="KW-0832">Ubl conjugation</keyword>
<evidence type="ECO:0000256" key="5">
    <source>
        <dbReference type="ARBA" id="ARBA00022475"/>
    </source>
</evidence>
<dbReference type="GO" id="GO:0003677">
    <property type="term" value="F:DNA binding"/>
    <property type="evidence" value="ECO:0007669"/>
    <property type="project" value="UniProtKB-KW"/>
</dbReference>
<feature type="region of interest" description="Disordered" evidence="39">
    <location>
        <begin position="1811"/>
        <end position="2089"/>
    </location>
</feature>
<comment type="similarity">
    <text evidence="3">Belongs to the RRM Spen family.</text>
</comment>
<keyword evidence="5" id="KW-1003">Cell membrane</keyword>
<evidence type="ECO:0000256" key="32">
    <source>
        <dbReference type="ARBA" id="ARBA00023242"/>
    </source>
</evidence>
<evidence type="ECO:0000259" key="45">
    <source>
        <dbReference type="PROSITE" id="PS50853"/>
    </source>
</evidence>
<dbReference type="SUPFAM" id="SSF100939">
    <property type="entry name" value="SPOC domain-like"/>
    <property type="match status" value="1"/>
</dbReference>
<keyword evidence="14" id="KW-0677">Repeat</keyword>
<dbReference type="EMBL" id="JAHKSW010000015">
    <property type="protein sequence ID" value="KAG7323599.1"/>
    <property type="molecule type" value="Genomic_DNA"/>
</dbReference>
<keyword evidence="16" id="KW-0418">Kinase</keyword>
<dbReference type="SUPFAM" id="SSF56112">
    <property type="entry name" value="Protein kinase-like (PK-like)"/>
    <property type="match status" value="1"/>
</dbReference>
<feature type="region of interest" description="Disordered" evidence="39">
    <location>
        <begin position="1090"/>
        <end position="1116"/>
    </location>
</feature>
<dbReference type="GO" id="GO:0003714">
    <property type="term" value="F:transcription corepressor activity"/>
    <property type="evidence" value="ECO:0007669"/>
    <property type="project" value="UniProtKB-ARBA"/>
</dbReference>
<evidence type="ECO:0000256" key="6">
    <source>
        <dbReference type="ARBA" id="ARBA00022481"/>
    </source>
</evidence>
<feature type="compositionally biased region" description="Polar residues" evidence="39">
    <location>
        <begin position="1899"/>
        <end position="1908"/>
    </location>
</feature>
<organism evidence="48 49">
    <name type="scientific">Hemibagrus wyckioides</name>
    <dbReference type="NCBI Taxonomy" id="337641"/>
    <lineage>
        <taxon>Eukaryota</taxon>
        <taxon>Metazoa</taxon>
        <taxon>Chordata</taxon>
        <taxon>Craniata</taxon>
        <taxon>Vertebrata</taxon>
        <taxon>Euteleostomi</taxon>
        <taxon>Actinopterygii</taxon>
        <taxon>Neopterygii</taxon>
        <taxon>Teleostei</taxon>
        <taxon>Ostariophysi</taxon>
        <taxon>Siluriformes</taxon>
        <taxon>Bagridae</taxon>
        <taxon>Hemibagrus</taxon>
    </lineage>
</organism>
<dbReference type="FunFam" id="2.60.120.260:FF:000023">
    <property type="entry name" value="Ephrin type-A receptor 2"/>
    <property type="match status" value="1"/>
</dbReference>
<dbReference type="SMART" id="SM00060">
    <property type="entry name" value="FN3"/>
    <property type="match status" value="2"/>
</dbReference>
<keyword evidence="8" id="KW-0964">Secreted</keyword>
<dbReference type="InterPro" id="IPR050449">
    <property type="entry name" value="Ephrin_rcpt_TKs"/>
</dbReference>
<dbReference type="Gene3D" id="3.30.200.20">
    <property type="entry name" value="Phosphorylase Kinase, domain 1"/>
    <property type="match status" value="1"/>
</dbReference>
<dbReference type="Pfam" id="PF00536">
    <property type="entry name" value="SAM_1"/>
    <property type="match status" value="1"/>
</dbReference>
<evidence type="ECO:0000256" key="25">
    <source>
        <dbReference type="ARBA" id="ARBA00023125"/>
    </source>
</evidence>
<feature type="compositionally biased region" description="Basic and acidic residues" evidence="39">
    <location>
        <begin position="2133"/>
        <end position="2158"/>
    </location>
</feature>
<feature type="region of interest" description="Disordered" evidence="39">
    <location>
        <begin position="802"/>
        <end position="926"/>
    </location>
</feature>
<dbReference type="InterPro" id="IPR012677">
    <property type="entry name" value="Nucleotide-bd_a/b_plait_sf"/>
</dbReference>
<evidence type="ECO:0000256" key="24">
    <source>
        <dbReference type="ARBA" id="ARBA00023054"/>
    </source>
</evidence>
<dbReference type="FunFam" id="2.60.40.1770:FF:000001">
    <property type="entry name" value="Ephrin type-A receptor 5"/>
    <property type="match status" value="1"/>
</dbReference>
<evidence type="ECO:0000256" key="34">
    <source>
        <dbReference type="ARBA" id="ARBA00069486"/>
    </source>
</evidence>
<evidence type="ECO:0000256" key="29">
    <source>
        <dbReference type="ARBA" id="ARBA00023163"/>
    </source>
</evidence>
<dbReference type="FunFam" id="3.30.70.330:FF:000118">
    <property type="entry name" value="msx2-interacting protein-like isoform X1"/>
    <property type="match status" value="1"/>
</dbReference>
<feature type="region of interest" description="Disordered" evidence="39">
    <location>
        <begin position="3231"/>
        <end position="3283"/>
    </location>
</feature>
<feature type="domain" description="SPOC" evidence="46">
    <location>
        <begin position="3289"/>
        <end position="3454"/>
    </location>
</feature>
<feature type="region of interest" description="Disordered" evidence="39">
    <location>
        <begin position="3066"/>
        <end position="3152"/>
    </location>
</feature>
<keyword evidence="29" id="KW-0804">Transcription</keyword>
<dbReference type="PROSITE" id="PS00791">
    <property type="entry name" value="RECEPTOR_TYR_KIN_V_2"/>
    <property type="match status" value="1"/>
</dbReference>
<dbReference type="InterPro" id="IPR034174">
    <property type="entry name" value="SHARP_RRM3"/>
</dbReference>
<dbReference type="InterPro" id="IPR010912">
    <property type="entry name" value="SPOC_met"/>
</dbReference>
<comment type="caution">
    <text evidence="48">The sequence shown here is derived from an EMBL/GenBank/DDBJ whole genome shotgun (WGS) entry which is preliminary data.</text>
</comment>
<dbReference type="PROSITE" id="PS50853">
    <property type="entry name" value="FN3"/>
    <property type="match status" value="2"/>
</dbReference>
<feature type="compositionally biased region" description="Basic and acidic residues" evidence="39">
    <location>
        <begin position="742"/>
        <end position="772"/>
    </location>
</feature>
<keyword evidence="49" id="KW-1185">Reference proteome</keyword>
<dbReference type="SUPFAM" id="SSF47769">
    <property type="entry name" value="SAM/Pointed domain"/>
    <property type="match status" value="1"/>
</dbReference>
<dbReference type="Pfam" id="PF01404">
    <property type="entry name" value="Ephrin_lbd"/>
    <property type="match status" value="1"/>
</dbReference>
<keyword evidence="30" id="KW-0675">Receptor</keyword>
<feature type="region of interest" description="Disordered" evidence="39">
    <location>
        <begin position="2253"/>
        <end position="2273"/>
    </location>
</feature>
<dbReference type="PROSITE" id="PS50102">
    <property type="entry name" value="RRM"/>
    <property type="match status" value="4"/>
</dbReference>
<feature type="domain" description="SAM" evidence="43">
    <location>
        <begin position="4321"/>
        <end position="4385"/>
    </location>
</feature>
<evidence type="ECO:0000259" key="47">
    <source>
        <dbReference type="PROSITE" id="PS51550"/>
    </source>
</evidence>
<feature type="domain" description="RRM" evidence="42">
    <location>
        <begin position="487"/>
        <end position="562"/>
    </location>
</feature>
<dbReference type="InterPro" id="IPR016194">
    <property type="entry name" value="SPOC-like_C_dom_sf"/>
</dbReference>
<keyword evidence="19 37" id="KW-0694">RNA-binding</keyword>
<dbReference type="Pfam" id="PF20809">
    <property type="entry name" value="MINT_MID"/>
    <property type="match status" value="1"/>
</dbReference>
<feature type="region of interest" description="Disordered" evidence="39">
    <location>
        <begin position="2733"/>
        <end position="2767"/>
    </location>
</feature>
<dbReference type="SMART" id="SM00454">
    <property type="entry name" value="SAM"/>
    <property type="match status" value="1"/>
</dbReference>
<keyword evidence="7" id="KW-0678">Repressor</keyword>
<evidence type="ECO:0000256" key="18">
    <source>
        <dbReference type="ARBA" id="ARBA00022843"/>
    </source>
</evidence>
<evidence type="ECO:0000259" key="42">
    <source>
        <dbReference type="PROSITE" id="PS50102"/>
    </source>
</evidence>
<keyword evidence="28" id="KW-0010">Activator</keyword>
<dbReference type="InterPro" id="IPR017441">
    <property type="entry name" value="Protein_kinase_ATP_BS"/>
</dbReference>
<dbReference type="FunFam" id="3.30.70.330:FF:000143">
    <property type="entry name" value="msx2-interacting protein-like isoform X1"/>
    <property type="match status" value="1"/>
</dbReference>
<feature type="region of interest" description="Disordered" evidence="39">
    <location>
        <begin position="742"/>
        <end position="790"/>
    </location>
</feature>
<dbReference type="InterPro" id="IPR020635">
    <property type="entry name" value="Tyr_kinase_cat_dom"/>
</dbReference>
<dbReference type="FunFam" id="3.30.200.20:FF:000001">
    <property type="entry name" value="Ephrin type-A receptor 5"/>
    <property type="match status" value="1"/>
</dbReference>
<dbReference type="PROSITE" id="PS50105">
    <property type="entry name" value="SAM_DOMAIN"/>
    <property type="match status" value="1"/>
</dbReference>
<evidence type="ECO:0000256" key="17">
    <source>
        <dbReference type="ARBA" id="ARBA00022840"/>
    </source>
</evidence>